<organism evidence="1 2">
    <name type="scientific">Pluteus cervinus</name>
    <dbReference type="NCBI Taxonomy" id="181527"/>
    <lineage>
        <taxon>Eukaryota</taxon>
        <taxon>Fungi</taxon>
        <taxon>Dikarya</taxon>
        <taxon>Basidiomycota</taxon>
        <taxon>Agaricomycotina</taxon>
        <taxon>Agaricomycetes</taxon>
        <taxon>Agaricomycetidae</taxon>
        <taxon>Agaricales</taxon>
        <taxon>Pluteineae</taxon>
        <taxon>Pluteaceae</taxon>
        <taxon>Pluteus</taxon>
    </lineage>
</organism>
<reference evidence="1 2" key="1">
    <citation type="journal article" date="2019" name="Nat. Ecol. Evol.">
        <title>Megaphylogeny resolves global patterns of mushroom evolution.</title>
        <authorList>
            <person name="Varga T."/>
            <person name="Krizsan K."/>
            <person name="Foldi C."/>
            <person name="Dima B."/>
            <person name="Sanchez-Garcia M."/>
            <person name="Sanchez-Ramirez S."/>
            <person name="Szollosi G.J."/>
            <person name="Szarkandi J.G."/>
            <person name="Papp V."/>
            <person name="Albert L."/>
            <person name="Andreopoulos W."/>
            <person name="Angelini C."/>
            <person name="Antonin V."/>
            <person name="Barry K.W."/>
            <person name="Bougher N.L."/>
            <person name="Buchanan P."/>
            <person name="Buyck B."/>
            <person name="Bense V."/>
            <person name="Catcheside P."/>
            <person name="Chovatia M."/>
            <person name="Cooper J."/>
            <person name="Damon W."/>
            <person name="Desjardin D."/>
            <person name="Finy P."/>
            <person name="Geml J."/>
            <person name="Haridas S."/>
            <person name="Hughes K."/>
            <person name="Justo A."/>
            <person name="Karasinski D."/>
            <person name="Kautmanova I."/>
            <person name="Kiss B."/>
            <person name="Kocsube S."/>
            <person name="Kotiranta H."/>
            <person name="LaButti K.M."/>
            <person name="Lechner B.E."/>
            <person name="Liimatainen K."/>
            <person name="Lipzen A."/>
            <person name="Lukacs Z."/>
            <person name="Mihaltcheva S."/>
            <person name="Morgado L.N."/>
            <person name="Niskanen T."/>
            <person name="Noordeloos M.E."/>
            <person name="Ohm R.A."/>
            <person name="Ortiz-Santana B."/>
            <person name="Ovrebo C."/>
            <person name="Racz N."/>
            <person name="Riley R."/>
            <person name="Savchenko A."/>
            <person name="Shiryaev A."/>
            <person name="Soop K."/>
            <person name="Spirin V."/>
            <person name="Szebenyi C."/>
            <person name="Tomsovsky M."/>
            <person name="Tulloss R.E."/>
            <person name="Uehling J."/>
            <person name="Grigoriev I.V."/>
            <person name="Vagvolgyi C."/>
            <person name="Papp T."/>
            <person name="Martin F.M."/>
            <person name="Miettinen O."/>
            <person name="Hibbett D.S."/>
            <person name="Nagy L.G."/>
        </authorList>
    </citation>
    <scope>NUCLEOTIDE SEQUENCE [LARGE SCALE GENOMIC DNA]</scope>
    <source>
        <strain evidence="1 2">NL-1719</strain>
    </source>
</reference>
<protein>
    <submittedName>
        <fullName evidence="1">Uncharacterized protein</fullName>
    </submittedName>
</protein>
<proteinExistence type="predicted"/>
<name>A0ACD3AH41_9AGAR</name>
<accession>A0ACD3AH41</accession>
<sequence>MEFLTGFGFQETNLLKTRQPTTDFTFEDNRCAFAYVGDWKITVDLEGVCIVREGYLGGPIARRIEFDEILHGDDVFNPVQRSPSRASSGIDESDDSGSESDASDHIDDQRREITELKAKVKDLEESLEEMGERFEETERDLRETEKNLQEKMKHLEECLEEAGERLEESEENLEETEESLEQMVAHYLWEKQQVAFFRDEVDRVHETIAPLARRCLLDKARNMILRCYFDTKNQPSQIPTLKGRPTNKQRSSQSIHSQFVHSLSKSGSSILFQDIHDVVTRKWPGLDVEVIKMACESNEIRQAGNEAAHVFDCDSMVMSLHVNTEDMDEDDLETLKSVYRWWASVEMPGEFTGV</sequence>
<gene>
    <name evidence="1" type="ORF">BDN72DRAFT_846127</name>
</gene>
<dbReference type="Proteomes" id="UP000308600">
    <property type="component" value="Unassembled WGS sequence"/>
</dbReference>
<evidence type="ECO:0000313" key="2">
    <source>
        <dbReference type="Proteomes" id="UP000308600"/>
    </source>
</evidence>
<dbReference type="EMBL" id="ML208452">
    <property type="protein sequence ID" value="TFK64993.1"/>
    <property type="molecule type" value="Genomic_DNA"/>
</dbReference>
<keyword evidence="2" id="KW-1185">Reference proteome</keyword>
<evidence type="ECO:0000313" key="1">
    <source>
        <dbReference type="EMBL" id="TFK64993.1"/>
    </source>
</evidence>